<dbReference type="InterPro" id="IPR001567">
    <property type="entry name" value="Pept_M3A_M3B_dom"/>
</dbReference>
<evidence type="ECO:0000313" key="8">
    <source>
        <dbReference type="EMBL" id="TDW16075.1"/>
    </source>
</evidence>
<organism evidence="8 9">
    <name type="scientific">Breznakia blatticola</name>
    <dbReference type="NCBI Taxonomy" id="1754012"/>
    <lineage>
        <taxon>Bacteria</taxon>
        <taxon>Bacillati</taxon>
        <taxon>Bacillota</taxon>
        <taxon>Erysipelotrichia</taxon>
        <taxon>Erysipelotrichales</taxon>
        <taxon>Erysipelotrichaceae</taxon>
        <taxon>Breznakia</taxon>
    </lineage>
</organism>
<dbReference type="CDD" id="cd09606">
    <property type="entry name" value="M3B_PepF"/>
    <property type="match status" value="1"/>
</dbReference>
<comment type="caution">
    <text evidence="8">The sequence shown here is derived from an EMBL/GenBank/DDBJ whole genome shotgun (WGS) entry which is preliminary data.</text>
</comment>
<evidence type="ECO:0000256" key="6">
    <source>
        <dbReference type="RuleBase" id="RU003435"/>
    </source>
</evidence>
<keyword evidence="9" id="KW-1185">Reference proteome</keyword>
<dbReference type="Pfam" id="PF01432">
    <property type="entry name" value="Peptidase_M3"/>
    <property type="match status" value="1"/>
</dbReference>
<evidence type="ECO:0000259" key="7">
    <source>
        <dbReference type="Pfam" id="PF01432"/>
    </source>
</evidence>
<dbReference type="AlphaFoldDB" id="A0A4R7ZG03"/>
<keyword evidence="1 6" id="KW-0645">Protease</keyword>
<evidence type="ECO:0000256" key="4">
    <source>
        <dbReference type="ARBA" id="ARBA00022833"/>
    </source>
</evidence>
<feature type="domain" description="Peptidase M3A/M3B catalytic" evidence="7">
    <location>
        <begin position="166"/>
        <end position="546"/>
    </location>
</feature>
<dbReference type="Proteomes" id="UP000294743">
    <property type="component" value="Unassembled WGS sequence"/>
</dbReference>
<evidence type="ECO:0000256" key="1">
    <source>
        <dbReference type="ARBA" id="ARBA00022670"/>
    </source>
</evidence>
<evidence type="ECO:0000256" key="3">
    <source>
        <dbReference type="ARBA" id="ARBA00022801"/>
    </source>
</evidence>
<evidence type="ECO:0000256" key="2">
    <source>
        <dbReference type="ARBA" id="ARBA00022723"/>
    </source>
</evidence>
<dbReference type="NCBIfam" id="TIGR02289">
    <property type="entry name" value="M3_not_pepF"/>
    <property type="match status" value="1"/>
</dbReference>
<evidence type="ECO:0000313" key="9">
    <source>
        <dbReference type="Proteomes" id="UP000294743"/>
    </source>
</evidence>
<dbReference type="GO" id="GO:0046872">
    <property type="term" value="F:metal ion binding"/>
    <property type="evidence" value="ECO:0007669"/>
    <property type="project" value="UniProtKB-UniRule"/>
</dbReference>
<dbReference type="GO" id="GO:0006508">
    <property type="term" value="P:proteolysis"/>
    <property type="evidence" value="ECO:0007669"/>
    <property type="project" value="UniProtKB-KW"/>
</dbReference>
<dbReference type="SUPFAM" id="SSF55486">
    <property type="entry name" value="Metalloproteases ('zincins'), catalytic domain"/>
    <property type="match status" value="1"/>
</dbReference>
<dbReference type="GO" id="GO:0004222">
    <property type="term" value="F:metalloendopeptidase activity"/>
    <property type="evidence" value="ECO:0007669"/>
    <property type="project" value="InterPro"/>
</dbReference>
<proteinExistence type="inferred from homology"/>
<comment type="similarity">
    <text evidence="6">Belongs to the peptidase M3 family.</text>
</comment>
<keyword evidence="5 6" id="KW-0482">Metalloprotease</keyword>
<name>A0A4R7ZG03_9FIRM</name>
<accession>A0A4R7ZG03</accession>
<dbReference type="InterPro" id="IPR045090">
    <property type="entry name" value="Pept_M3A_M3B"/>
</dbReference>
<dbReference type="OrthoDB" id="9762795at2"/>
<keyword evidence="3 6" id="KW-0378">Hydrolase</keyword>
<keyword evidence="2 6" id="KW-0479">Metal-binding</keyword>
<dbReference type="GO" id="GO:0006518">
    <property type="term" value="P:peptide metabolic process"/>
    <property type="evidence" value="ECO:0007669"/>
    <property type="project" value="TreeGrafter"/>
</dbReference>
<dbReference type="RefSeq" id="WP_134170250.1">
    <property type="nucleotide sequence ID" value="NZ_SODD01000029.1"/>
</dbReference>
<sequence length="564" mass="65655">MKFKDYKYERTNFDTLKSEIDKLVEQLKHADTYEVFKTAFDKADEVLSHAESMYSLMHVRHTIDTTDAFYDAENTFWDEHIPILMGISSKISKIVLDSPFRPELENEVPMTYFWKAENALKSYDEKIVGDLQEENRLVSEYEKLIAKAQIEFEGETYTLASLGGKMDDPDVATREGAHKAYWGYMEEHESEIDDIYDRLVKVRAKIAKELGFNNFIELGYVRMNRFDYNADDVATYRKQILSDVVPVATRLYDAQKKRLGVNTLAVYNNGYEFTTGNPTPKYDKDQMVKIAQNMYHELSEPTGEFFDYMVNNELLDLVAKPGKRGGGYCTFISDYASPFIFSNFNGTAGDVDVLTHEAGHAFQVYSSRNIKPSDCIWPTYESAEIHSMSMEFFAWPWMPKFFEEDVEKYYYTHLGGAIKFLPYGITVDHFQHEVYANPEMTPSERKAAWRKLEKQYLPHKDYSDIPFLDKGTWWFRQAHIFSDPFYYVDYTLAQVVALQFWLRLQNKDANAFSDYYEICKLGGTLPFRQIVAKANLKDPFSEGCLADVMDKISQYYDTIDDTKL</sequence>
<gene>
    <name evidence="8" type="ORF">EDD63_12919</name>
</gene>
<dbReference type="EMBL" id="SODD01000029">
    <property type="protein sequence ID" value="TDW16075.1"/>
    <property type="molecule type" value="Genomic_DNA"/>
</dbReference>
<protein>
    <submittedName>
        <fullName evidence="8">M3 family oligoendopeptidase</fullName>
    </submittedName>
</protein>
<dbReference type="PANTHER" id="PTHR11804">
    <property type="entry name" value="PROTEASE M3 THIMET OLIGOPEPTIDASE-RELATED"/>
    <property type="match status" value="1"/>
</dbReference>
<dbReference type="InterPro" id="IPR011976">
    <property type="entry name" value="Pept_M3B_oligopep-rel"/>
</dbReference>
<comment type="cofactor">
    <cofactor evidence="6">
        <name>Zn(2+)</name>
        <dbReference type="ChEBI" id="CHEBI:29105"/>
    </cofactor>
    <text evidence="6">Binds 1 zinc ion.</text>
</comment>
<evidence type="ECO:0000256" key="5">
    <source>
        <dbReference type="ARBA" id="ARBA00023049"/>
    </source>
</evidence>
<dbReference type="Gene3D" id="1.10.1370.30">
    <property type="match status" value="1"/>
</dbReference>
<reference evidence="8 9" key="1">
    <citation type="submission" date="2019-03" db="EMBL/GenBank/DDBJ databases">
        <title>Genomic Encyclopedia of Type Strains, Phase IV (KMG-IV): sequencing the most valuable type-strain genomes for metagenomic binning, comparative biology and taxonomic classification.</title>
        <authorList>
            <person name="Goeker M."/>
        </authorList>
    </citation>
    <scope>NUCLEOTIDE SEQUENCE [LARGE SCALE GENOMIC DNA]</scope>
    <source>
        <strain evidence="8 9">DSM 28867</strain>
    </source>
</reference>
<keyword evidence="4 6" id="KW-0862">Zinc</keyword>
<dbReference type="PANTHER" id="PTHR11804:SF28">
    <property type="entry name" value="OLIGOENDOPEPTIDASE F"/>
    <property type="match status" value="1"/>
</dbReference>